<reference evidence="2 3" key="1">
    <citation type="submission" date="2014-06" db="EMBL/GenBank/DDBJ databases">
        <authorList>
            <person name="Swart Estienne"/>
        </authorList>
    </citation>
    <scope>NUCLEOTIDE SEQUENCE [LARGE SCALE GENOMIC DNA]</scope>
    <source>
        <strain evidence="2 3">130c</strain>
    </source>
</reference>
<dbReference type="Gene3D" id="1.10.510.10">
    <property type="entry name" value="Transferase(Phosphotransferase) domain 1"/>
    <property type="match status" value="1"/>
</dbReference>
<evidence type="ECO:0000259" key="1">
    <source>
        <dbReference type="PROSITE" id="PS50011"/>
    </source>
</evidence>
<dbReference type="InterPro" id="IPR008266">
    <property type="entry name" value="Tyr_kinase_AS"/>
</dbReference>
<keyword evidence="2" id="KW-0418">Kinase</keyword>
<dbReference type="OrthoDB" id="7869584at2759"/>
<dbReference type="InterPro" id="IPR011009">
    <property type="entry name" value="Kinase-like_dom_sf"/>
</dbReference>
<sequence length="377" mass="43598">MEKYVALSVKPLWDKYQFEANIDSGAFGSVQKVKNTVDNKFYAMKVQNLKNLMTRIPNNYSNEMVRIIREINTFKLSHPNITKFYESYFTFEDQFVIITELAESNLCTYSENTALTNAQIANIMIQIVKGTLHLHNQNLMHRDLSPDNILVFENGEQFKICDYGLSHMLSNSNIFVGKPYFKAPEIELSEDFSYSSQVDIWSLGMILYYLCTKKYQYQGKIISELKQQDQAVLINLDGQQKIFEQLLNKMLQFNPAQRLDSLQVLCELCKLRNEPLIKHLEREEEKHIQQSSTNDDCKNAFALTIKSHITAVNEIIAKLGEFNYGAIEKIHPNPNRIFMPLVELTNGMYQGEYDNITKQRDGIGRFIRSDGAVYDGL</sequence>
<accession>A0A078AQZ6</accession>
<dbReference type="Pfam" id="PF00069">
    <property type="entry name" value="Pkinase"/>
    <property type="match status" value="1"/>
</dbReference>
<keyword evidence="3" id="KW-1185">Reference proteome</keyword>
<dbReference type="PROSITE" id="PS00109">
    <property type="entry name" value="PROTEIN_KINASE_TYR"/>
    <property type="match status" value="1"/>
</dbReference>
<name>A0A078AQZ6_STYLE</name>
<evidence type="ECO:0000313" key="2">
    <source>
        <dbReference type="EMBL" id="CDW83672.1"/>
    </source>
</evidence>
<dbReference type="GO" id="GO:0004674">
    <property type="term" value="F:protein serine/threonine kinase activity"/>
    <property type="evidence" value="ECO:0007669"/>
    <property type="project" value="TreeGrafter"/>
</dbReference>
<dbReference type="OMA" id="CTYSENT"/>
<dbReference type="GO" id="GO:0005737">
    <property type="term" value="C:cytoplasm"/>
    <property type="evidence" value="ECO:0007669"/>
    <property type="project" value="TreeGrafter"/>
</dbReference>
<dbReference type="GO" id="GO:0044773">
    <property type="term" value="P:mitotic DNA damage checkpoint signaling"/>
    <property type="evidence" value="ECO:0007669"/>
    <property type="project" value="TreeGrafter"/>
</dbReference>
<keyword evidence="2" id="KW-0670">Pyruvate</keyword>
<dbReference type="GO" id="GO:0005634">
    <property type="term" value="C:nucleus"/>
    <property type="evidence" value="ECO:0007669"/>
    <property type="project" value="TreeGrafter"/>
</dbReference>
<dbReference type="EMBL" id="CCKQ01012068">
    <property type="protein sequence ID" value="CDW83672.1"/>
    <property type="molecule type" value="Genomic_DNA"/>
</dbReference>
<gene>
    <name evidence="2" type="primary">Contig15678.g16701</name>
    <name evidence="2" type="ORF">STYLEM_12720</name>
</gene>
<dbReference type="GO" id="GO:0005524">
    <property type="term" value="F:ATP binding"/>
    <property type="evidence" value="ECO:0007669"/>
    <property type="project" value="InterPro"/>
</dbReference>
<keyword evidence="2" id="KW-0808">Transferase</keyword>
<dbReference type="Gene3D" id="3.30.200.20">
    <property type="entry name" value="Phosphorylase Kinase, domain 1"/>
    <property type="match status" value="1"/>
</dbReference>
<dbReference type="Proteomes" id="UP000039865">
    <property type="component" value="Unassembled WGS sequence"/>
</dbReference>
<feature type="domain" description="Protein kinase" evidence="1">
    <location>
        <begin position="16"/>
        <end position="277"/>
    </location>
</feature>
<dbReference type="InterPro" id="IPR000719">
    <property type="entry name" value="Prot_kinase_dom"/>
</dbReference>
<dbReference type="AlphaFoldDB" id="A0A078AQZ6"/>
<dbReference type="PANTHER" id="PTHR44167">
    <property type="entry name" value="OVARIAN-SPECIFIC SERINE/THREONINE-PROTEIN KINASE LOK-RELATED"/>
    <property type="match status" value="1"/>
</dbReference>
<dbReference type="PANTHER" id="PTHR44167:SF24">
    <property type="entry name" value="SERINE_THREONINE-PROTEIN KINASE CHK2"/>
    <property type="match status" value="1"/>
</dbReference>
<organism evidence="2 3">
    <name type="scientific">Stylonychia lemnae</name>
    <name type="common">Ciliate</name>
    <dbReference type="NCBI Taxonomy" id="5949"/>
    <lineage>
        <taxon>Eukaryota</taxon>
        <taxon>Sar</taxon>
        <taxon>Alveolata</taxon>
        <taxon>Ciliophora</taxon>
        <taxon>Intramacronucleata</taxon>
        <taxon>Spirotrichea</taxon>
        <taxon>Stichotrichia</taxon>
        <taxon>Sporadotrichida</taxon>
        <taxon>Oxytrichidae</taxon>
        <taxon>Stylonychinae</taxon>
        <taxon>Stylonychia</taxon>
    </lineage>
</organism>
<dbReference type="PROSITE" id="PS50011">
    <property type="entry name" value="PROTEIN_KINASE_DOM"/>
    <property type="match status" value="1"/>
</dbReference>
<dbReference type="SUPFAM" id="SSF56112">
    <property type="entry name" value="Protein kinase-like (PK-like)"/>
    <property type="match status" value="1"/>
</dbReference>
<protein>
    <submittedName>
        <fullName evidence="2">Phosphoenolpyruvate carboxylase kinase</fullName>
    </submittedName>
</protein>
<dbReference type="InParanoid" id="A0A078AQZ6"/>
<evidence type="ECO:0000313" key="3">
    <source>
        <dbReference type="Proteomes" id="UP000039865"/>
    </source>
</evidence>
<proteinExistence type="predicted"/>